<name>A0ACB9FIB8_ARCLA</name>
<evidence type="ECO:0000313" key="2">
    <source>
        <dbReference type="Proteomes" id="UP001055879"/>
    </source>
</evidence>
<keyword evidence="2" id="KW-1185">Reference proteome</keyword>
<dbReference type="EMBL" id="CM042047">
    <property type="protein sequence ID" value="KAI3770615.1"/>
    <property type="molecule type" value="Genomic_DNA"/>
</dbReference>
<organism evidence="1 2">
    <name type="scientific">Arctium lappa</name>
    <name type="common">Greater burdock</name>
    <name type="synonym">Lappa major</name>
    <dbReference type="NCBI Taxonomy" id="4217"/>
    <lineage>
        <taxon>Eukaryota</taxon>
        <taxon>Viridiplantae</taxon>
        <taxon>Streptophyta</taxon>
        <taxon>Embryophyta</taxon>
        <taxon>Tracheophyta</taxon>
        <taxon>Spermatophyta</taxon>
        <taxon>Magnoliopsida</taxon>
        <taxon>eudicotyledons</taxon>
        <taxon>Gunneridae</taxon>
        <taxon>Pentapetalae</taxon>
        <taxon>asterids</taxon>
        <taxon>campanulids</taxon>
        <taxon>Asterales</taxon>
        <taxon>Asteraceae</taxon>
        <taxon>Carduoideae</taxon>
        <taxon>Cardueae</taxon>
        <taxon>Arctiinae</taxon>
        <taxon>Arctium</taxon>
    </lineage>
</organism>
<sequence length="173" mass="19788">MLFPVDIVSILQKDSWLSPNTSDSGIIDFQITWIREIPLLLTLLGDENPSLSKVVLRLQLHLGQCVIMNSPFSQELDRMQYSLYEYLLIIFFFLTRNISYGPFMKLGTDIQELSVCCLYYFSFLGPSLLQSLATCCLYLDSGDSSLNLECFLQAVLHLQLHLEQYVIMNSPLS</sequence>
<protein>
    <submittedName>
        <fullName evidence="1">Uncharacterized protein</fullName>
    </submittedName>
</protein>
<reference evidence="2" key="1">
    <citation type="journal article" date="2022" name="Mol. Ecol. Resour.">
        <title>The genomes of chicory, endive, great burdock and yacon provide insights into Asteraceae palaeo-polyploidization history and plant inulin production.</title>
        <authorList>
            <person name="Fan W."/>
            <person name="Wang S."/>
            <person name="Wang H."/>
            <person name="Wang A."/>
            <person name="Jiang F."/>
            <person name="Liu H."/>
            <person name="Zhao H."/>
            <person name="Xu D."/>
            <person name="Zhang Y."/>
        </authorList>
    </citation>
    <scope>NUCLEOTIDE SEQUENCE [LARGE SCALE GENOMIC DNA]</scope>
    <source>
        <strain evidence="2">cv. Niubang</strain>
    </source>
</reference>
<comment type="caution">
    <text evidence="1">The sequence shown here is derived from an EMBL/GenBank/DDBJ whole genome shotgun (WGS) entry which is preliminary data.</text>
</comment>
<dbReference type="Proteomes" id="UP001055879">
    <property type="component" value="Linkage Group LG01"/>
</dbReference>
<accession>A0ACB9FIB8</accession>
<gene>
    <name evidence="1" type="ORF">L6452_01755</name>
</gene>
<evidence type="ECO:0000313" key="1">
    <source>
        <dbReference type="EMBL" id="KAI3770615.1"/>
    </source>
</evidence>
<proteinExistence type="predicted"/>
<reference evidence="1 2" key="2">
    <citation type="journal article" date="2022" name="Mol. Ecol. Resour.">
        <title>The genomes of chicory, endive, great burdock and yacon provide insights into Asteraceae paleo-polyploidization history and plant inulin production.</title>
        <authorList>
            <person name="Fan W."/>
            <person name="Wang S."/>
            <person name="Wang H."/>
            <person name="Wang A."/>
            <person name="Jiang F."/>
            <person name="Liu H."/>
            <person name="Zhao H."/>
            <person name="Xu D."/>
            <person name="Zhang Y."/>
        </authorList>
    </citation>
    <scope>NUCLEOTIDE SEQUENCE [LARGE SCALE GENOMIC DNA]</scope>
    <source>
        <strain evidence="2">cv. Niubang</strain>
    </source>
</reference>